<feature type="compositionally biased region" description="Low complexity" evidence="1">
    <location>
        <begin position="107"/>
        <end position="119"/>
    </location>
</feature>
<reference evidence="2 3" key="1">
    <citation type="submission" date="2019-12" db="EMBL/GenBank/DDBJ databases">
        <authorList>
            <person name="Li C."/>
            <person name="Zhao J."/>
        </authorList>
    </citation>
    <scope>NUCLEOTIDE SEQUENCE [LARGE SCALE GENOMIC DNA]</scope>
    <source>
        <strain evidence="2 3">NEAU-DD11</strain>
    </source>
</reference>
<name>A0A7X3FWM2_9BURK</name>
<accession>A0A7X3FWM2</accession>
<proteinExistence type="predicted"/>
<evidence type="ECO:0000256" key="1">
    <source>
        <dbReference type="SAM" id="MobiDB-lite"/>
    </source>
</evidence>
<evidence type="ECO:0000313" key="3">
    <source>
        <dbReference type="Proteomes" id="UP000443353"/>
    </source>
</evidence>
<evidence type="ECO:0000313" key="2">
    <source>
        <dbReference type="EMBL" id="MVW59391.1"/>
    </source>
</evidence>
<organism evidence="2 3">
    <name type="scientific">Massilia cellulosiltytica</name>
    <dbReference type="NCBI Taxonomy" id="2683234"/>
    <lineage>
        <taxon>Bacteria</taxon>
        <taxon>Pseudomonadati</taxon>
        <taxon>Pseudomonadota</taxon>
        <taxon>Betaproteobacteria</taxon>
        <taxon>Burkholderiales</taxon>
        <taxon>Oxalobacteraceae</taxon>
        <taxon>Telluria group</taxon>
        <taxon>Massilia</taxon>
    </lineage>
</organism>
<dbReference type="AlphaFoldDB" id="A0A7X3FWM2"/>
<comment type="caution">
    <text evidence="2">The sequence shown here is derived from an EMBL/GenBank/DDBJ whole genome shotgun (WGS) entry which is preliminary data.</text>
</comment>
<feature type="region of interest" description="Disordered" evidence="1">
    <location>
        <begin position="98"/>
        <end position="119"/>
    </location>
</feature>
<dbReference type="Proteomes" id="UP000443353">
    <property type="component" value="Unassembled WGS sequence"/>
</dbReference>
<protein>
    <submittedName>
        <fullName evidence="2">Uncharacterized protein</fullName>
    </submittedName>
</protein>
<keyword evidence="3" id="KW-1185">Reference proteome</keyword>
<dbReference type="EMBL" id="WSES01000002">
    <property type="protein sequence ID" value="MVW59391.1"/>
    <property type="molecule type" value="Genomic_DNA"/>
</dbReference>
<dbReference type="RefSeq" id="WP_056135524.1">
    <property type="nucleotide sequence ID" value="NZ_CP168562.1"/>
</dbReference>
<sequence>MQQPIVRTFKHVTAAEQARAELLAAGIAADDVAIDVRIDETGPVQGNFTVGDSPAVTGKTAYSHTYAPVAQDDVRDCQVTVNAADAALAERAAAILDRHGGHDPDPAHAAAIAARETRH</sequence>
<gene>
    <name evidence="2" type="ORF">GPY61_05570</name>
</gene>